<accession>A0A915HRH3</accession>
<organism evidence="1 2">
    <name type="scientific">Romanomermis culicivorax</name>
    <name type="common">Nematode worm</name>
    <dbReference type="NCBI Taxonomy" id="13658"/>
    <lineage>
        <taxon>Eukaryota</taxon>
        <taxon>Metazoa</taxon>
        <taxon>Ecdysozoa</taxon>
        <taxon>Nematoda</taxon>
        <taxon>Enoplea</taxon>
        <taxon>Dorylaimia</taxon>
        <taxon>Mermithida</taxon>
        <taxon>Mermithoidea</taxon>
        <taxon>Mermithidae</taxon>
        <taxon>Romanomermis</taxon>
    </lineage>
</organism>
<evidence type="ECO:0000313" key="1">
    <source>
        <dbReference type="Proteomes" id="UP000887565"/>
    </source>
</evidence>
<sequence>MHIDLPMENPMQDSTKIDRCILKKCASCSKAFLKYQLVVYLPRSTISPSFKTKISSTFMIVDNR</sequence>
<dbReference type="AlphaFoldDB" id="A0A915HRH3"/>
<evidence type="ECO:0000313" key="2">
    <source>
        <dbReference type="WBParaSite" id="nRc.2.0.1.t03967-RA"/>
    </source>
</evidence>
<name>A0A915HRH3_ROMCU</name>
<keyword evidence="1" id="KW-1185">Reference proteome</keyword>
<reference evidence="2" key="1">
    <citation type="submission" date="2022-11" db="UniProtKB">
        <authorList>
            <consortium name="WormBaseParasite"/>
        </authorList>
    </citation>
    <scope>IDENTIFICATION</scope>
</reference>
<protein>
    <submittedName>
        <fullName evidence="2">Uncharacterized protein</fullName>
    </submittedName>
</protein>
<dbReference type="WBParaSite" id="nRc.2.0.1.t03967-RA">
    <property type="protein sequence ID" value="nRc.2.0.1.t03967-RA"/>
    <property type="gene ID" value="nRc.2.0.1.g03967"/>
</dbReference>
<dbReference type="Proteomes" id="UP000887565">
    <property type="component" value="Unplaced"/>
</dbReference>
<proteinExistence type="predicted"/>